<gene>
    <name evidence="17" type="ORF">LQ50_08545</name>
</gene>
<dbReference type="GO" id="GO:0005886">
    <property type="term" value="C:plasma membrane"/>
    <property type="evidence" value="ECO:0007669"/>
    <property type="project" value="UniProtKB-SubCell"/>
</dbReference>
<dbReference type="CDD" id="cd12912">
    <property type="entry name" value="PDC2_MCP_like"/>
    <property type="match status" value="1"/>
</dbReference>
<keyword evidence="10" id="KW-0067">ATP-binding</keyword>
<dbReference type="SMART" id="SM00304">
    <property type="entry name" value="HAMP"/>
    <property type="match status" value="1"/>
</dbReference>
<keyword evidence="7 14" id="KW-0812">Transmembrane</keyword>
<keyword evidence="18" id="KW-1185">Reference proteome</keyword>
<evidence type="ECO:0000256" key="9">
    <source>
        <dbReference type="ARBA" id="ARBA00022777"/>
    </source>
</evidence>
<keyword evidence="9" id="KW-0418">Kinase</keyword>
<evidence type="ECO:0000256" key="11">
    <source>
        <dbReference type="ARBA" id="ARBA00022989"/>
    </source>
</evidence>
<dbReference type="SUPFAM" id="SSF55874">
    <property type="entry name" value="ATPase domain of HSP90 chaperone/DNA topoisomerase II/histidine kinase"/>
    <property type="match status" value="1"/>
</dbReference>
<dbReference type="PROSITE" id="PS50885">
    <property type="entry name" value="HAMP"/>
    <property type="match status" value="1"/>
</dbReference>
<dbReference type="Proteomes" id="UP000030832">
    <property type="component" value="Unassembled WGS sequence"/>
</dbReference>
<dbReference type="Gene3D" id="6.10.340.10">
    <property type="match status" value="1"/>
</dbReference>
<feature type="transmembrane region" description="Helical" evidence="14">
    <location>
        <begin position="21"/>
        <end position="42"/>
    </location>
</feature>
<keyword evidence="12" id="KW-0902">Two-component regulatory system</keyword>
<dbReference type="eggNOG" id="COG2972">
    <property type="taxonomic scope" value="Bacteria"/>
</dbReference>
<dbReference type="Pfam" id="PF00672">
    <property type="entry name" value="HAMP"/>
    <property type="match status" value="1"/>
</dbReference>
<dbReference type="InterPro" id="IPR033479">
    <property type="entry name" value="dCache_1"/>
</dbReference>
<dbReference type="InterPro" id="IPR003594">
    <property type="entry name" value="HATPase_dom"/>
</dbReference>
<dbReference type="GO" id="GO:0000155">
    <property type="term" value="F:phosphorelay sensor kinase activity"/>
    <property type="evidence" value="ECO:0007669"/>
    <property type="project" value="InterPro"/>
</dbReference>
<evidence type="ECO:0000256" key="12">
    <source>
        <dbReference type="ARBA" id="ARBA00023012"/>
    </source>
</evidence>
<evidence type="ECO:0000256" key="13">
    <source>
        <dbReference type="ARBA" id="ARBA00023136"/>
    </source>
</evidence>
<evidence type="ECO:0000259" key="15">
    <source>
        <dbReference type="PROSITE" id="PS50109"/>
    </source>
</evidence>
<dbReference type="SMART" id="SM00387">
    <property type="entry name" value="HATPase_c"/>
    <property type="match status" value="1"/>
</dbReference>
<evidence type="ECO:0000256" key="3">
    <source>
        <dbReference type="ARBA" id="ARBA00012438"/>
    </source>
</evidence>
<feature type="domain" description="Histidine kinase" evidence="15">
    <location>
        <begin position="496"/>
        <end position="611"/>
    </location>
</feature>
<dbReference type="InterPro" id="IPR005467">
    <property type="entry name" value="His_kinase_dom"/>
</dbReference>
<sequence length="613" mass="71385">MNKIINKLDSWTSHIMVRPKLLFTFYIVSLLPLFLVATFFYFKSTQALKEELGSYMVETSRQVDLRLSSSIEEMENLSRIIHFNSDVQRFLNLKDQTDREELAFQLDLRNFLRNVVNHREYLWSVFLINDYGSVLYYSEDFVNPVFASWWSEVELEHDFQSDPFHQEVVSEKDFYLYPPQQSNYYNGEFVATYGGRLYQLNEEKGTLLFNFDPQYFSNMSDSIKMGQTGFVGIFSEQGESLFENANITKKHTNKLSELNMLRGESGYELVNIAGVQTLVAFNTSTKTGWKIVGFVPFEEVSGKINSLRNGLYMIAIFSILFVLLFSKYFAQVITTPLFKLQSYMRHAETGDLSLRVPMDRGDEFGMLTRTFNHMLERLEELKDKVFMSELRQTKLQLLNRESELRALQMQINPHFLYNTLNTMKCIGEVYDVQEVSDMSESLSDMFRYSIDHEKYKLLYEEVDHVKAFLRIIQIRFPRHVECHFDIPEELSEIPVLKLLLQPLVENAVEHGIIPKGVGGNIHITARQREDLVIIEIVDDGVGMYDKRLEEIQDRLNRKEDFKVVEGLSSGHIGLRNVQQRLQLNYGDQAKLHVSSKANHGTSIEIVIPINEDE</sequence>
<dbReference type="OrthoDB" id="9776552at2"/>
<dbReference type="Pfam" id="PF06580">
    <property type="entry name" value="His_kinase"/>
    <property type="match status" value="1"/>
</dbReference>
<dbReference type="Gene3D" id="3.30.450.20">
    <property type="entry name" value="PAS domain"/>
    <property type="match status" value="1"/>
</dbReference>
<keyword evidence="4" id="KW-1003">Cell membrane</keyword>
<organism evidence="17 18">
    <name type="scientific">Halalkalibacter okhensis</name>
    <dbReference type="NCBI Taxonomy" id="333138"/>
    <lineage>
        <taxon>Bacteria</taxon>
        <taxon>Bacillati</taxon>
        <taxon>Bacillota</taxon>
        <taxon>Bacilli</taxon>
        <taxon>Bacillales</taxon>
        <taxon>Bacillaceae</taxon>
        <taxon>Halalkalibacter</taxon>
    </lineage>
</organism>
<evidence type="ECO:0000256" key="5">
    <source>
        <dbReference type="ARBA" id="ARBA00022553"/>
    </source>
</evidence>
<dbReference type="Gene3D" id="3.30.565.10">
    <property type="entry name" value="Histidine kinase-like ATPase, C-terminal domain"/>
    <property type="match status" value="1"/>
</dbReference>
<evidence type="ECO:0000256" key="14">
    <source>
        <dbReference type="SAM" id="Phobius"/>
    </source>
</evidence>
<name>A0A0B0IDA2_9BACI</name>
<dbReference type="PANTHER" id="PTHR34220:SF7">
    <property type="entry name" value="SENSOR HISTIDINE KINASE YPDA"/>
    <property type="match status" value="1"/>
</dbReference>
<evidence type="ECO:0000256" key="6">
    <source>
        <dbReference type="ARBA" id="ARBA00022679"/>
    </source>
</evidence>
<evidence type="ECO:0000256" key="7">
    <source>
        <dbReference type="ARBA" id="ARBA00022692"/>
    </source>
</evidence>
<evidence type="ECO:0000313" key="18">
    <source>
        <dbReference type="Proteomes" id="UP000030832"/>
    </source>
</evidence>
<dbReference type="InterPro" id="IPR036890">
    <property type="entry name" value="HATPase_C_sf"/>
</dbReference>
<keyword evidence="11 14" id="KW-1133">Transmembrane helix</keyword>
<comment type="caution">
    <text evidence="17">The sequence shown here is derived from an EMBL/GenBank/DDBJ whole genome shotgun (WGS) entry which is preliminary data.</text>
</comment>
<evidence type="ECO:0000256" key="4">
    <source>
        <dbReference type="ARBA" id="ARBA00022475"/>
    </source>
</evidence>
<keyword evidence="5" id="KW-0597">Phosphoprotein</keyword>
<dbReference type="GO" id="GO:0005524">
    <property type="term" value="F:ATP binding"/>
    <property type="evidence" value="ECO:0007669"/>
    <property type="project" value="UniProtKB-KW"/>
</dbReference>
<dbReference type="SUPFAM" id="SSF158472">
    <property type="entry name" value="HAMP domain-like"/>
    <property type="match status" value="1"/>
</dbReference>
<evidence type="ECO:0000256" key="2">
    <source>
        <dbReference type="ARBA" id="ARBA00004651"/>
    </source>
</evidence>
<protein>
    <recommendedName>
        <fullName evidence="3">histidine kinase</fullName>
        <ecNumber evidence="3">2.7.13.3</ecNumber>
    </recommendedName>
</protein>
<feature type="domain" description="HAMP" evidence="16">
    <location>
        <begin position="331"/>
        <end position="383"/>
    </location>
</feature>
<keyword evidence="6" id="KW-0808">Transferase</keyword>
<evidence type="ECO:0000256" key="1">
    <source>
        <dbReference type="ARBA" id="ARBA00000085"/>
    </source>
</evidence>
<dbReference type="PROSITE" id="PS50109">
    <property type="entry name" value="HIS_KIN"/>
    <property type="match status" value="1"/>
</dbReference>
<dbReference type="InterPro" id="IPR050640">
    <property type="entry name" value="Bact_2-comp_sensor_kinase"/>
</dbReference>
<accession>A0A0B0IDA2</accession>
<dbReference type="InterPro" id="IPR010559">
    <property type="entry name" value="Sig_transdc_His_kin_internal"/>
</dbReference>
<dbReference type="EMBL" id="JRJU01000008">
    <property type="protein sequence ID" value="KHF40563.1"/>
    <property type="molecule type" value="Genomic_DNA"/>
</dbReference>
<evidence type="ECO:0000256" key="8">
    <source>
        <dbReference type="ARBA" id="ARBA00022741"/>
    </source>
</evidence>
<keyword evidence="8" id="KW-0547">Nucleotide-binding</keyword>
<evidence type="ECO:0000256" key="10">
    <source>
        <dbReference type="ARBA" id="ARBA00022840"/>
    </source>
</evidence>
<keyword evidence="13 14" id="KW-0472">Membrane</keyword>
<dbReference type="PANTHER" id="PTHR34220">
    <property type="entry name" value="SENSOR HISTIDINE KINASE YPDA"/>
    <property type="match status" value="1"/>
</dbReference>
<dbReference type="AlphaFoldDB" id="A0A0B0IDA2"/>
<dbReference type="CDD" id="cd06225">
    <property type="entry name" value="HAMP"/>
    <property type="match status" value="1"/>
</dbReference>
<dbReference type="STRING" id="333138.LQ50_08545"/>
<evidence type="ECO:0000313" key="17">
    <source>
        <dbReference type="EMBL" id="KHF40563.1"/>
    </source>
</evidence>
<proteinExistence type="predicted"/>
<dbReference type="RefSeq" id="WP_034627941.1">
    <property type="nucleotide sequence ID" value="NZ_JRJU01000008.1"/>
</dbReference>
<reference evidence="17 18" key="1">
    <citation type="submission" date="2014-09" db="EMBL/GenBank/DDBJ databases">
        <title>Genome sequencing and annotation of Bacillus Okhensis strain Kh10-101T.</title>
        <authorList>
            <person name="Prakash J.S."/>
        </authorList>
    </citation>
    <scope>NUCLEOTIDE SEQUENCE [LARGE SCALE GENOMIC DNA]</scope>
    <source>
        <strain evidence="18">Kh10-101T</strain>
    </source>
</reference>
<dbReference type="InterPro" id="IPR003660">
    <property type="entry name" value="HAMP_dom"/>
</dbReference>
<dbReference type="Pfam" id="PF02743">
    <property type="entry name" value="dCache_1"/>
    <property type="match status" value="1"/>
</dbReference>
<comment type="catalytic activity">
    <reaction evidence="1">
        <text>ATP + protein L-histidine = ADP + protein N-phospho-L-histidine.</text>
        <dbReference type="EC" id="2.7.13.3"/>
    </reaction>
</comment>
<dbReference type="EC" id="2.7.13.3" evidence="3"/>
<feature type="transmembrane region" description="Helical" evidence="14">
    <location>
        <begin position="310"/>
        <end position="330"/>
    </location>
</feature>
<evidence type="ECO:0000259" key="16">
    <source>
        <dbReference type="PROSITE" id="PS50885"/>
    </source>
</evidence>
<dbReference type="Pfam" id="PF02518">
    <property type="entry name" value="HATPase_c"/>
    <property type="match status" value="1"/>
</dbReference>
<comment type="subcellular location">
    <subcellularLocation>
        <location evidence="2">Cell membrane</location>
        <topology evidence="2">Multi-pass membrane protein</topology>
    </subcellularLocation>
</comment>